<dbReference type="InterPro" id="IPR018392">
    <property type="entry name" value="LysM"/>
</dbReference>
<gene>
    <name evidence="3" type="ORF">F0562_033103</name>
</gene>
<feature type="compositionally biased region" description="Polar residues" evidence="1">
    <location>
        <begin position="110"/>
        <end position="126"/>
    </location>
</feature>
<dbReference type="Proteomes" id="UP000325577">
    <property type="component" value="Linkage Group LG19"/>
</dbReference>
<organism evidence="3 4">
    <name type="scientific">Nyssa sinensis</name>
    <dbReference type="NCBI Taxonomy" id="561372"/>
    <lineage>
        <taxon>Eukaryota</taxon>
        <taxon>Viridiplantae</taxon>
        <taxon>Streptophyta</taxon>
        <taxon>Embryophyta</taxon>
        <taxon>Tracheophyta</taxon>
        <taxon>Spermatophyta</taxon>
        <taxon>Magnoliopsida</taxon>
        <taxon>eudicotyledons</taxon>
        <taxon>Gunneridae</taxon>
        <taxon>Pentapetalae</taxon>
        <taxon>asterids</taxon>
        <taxon>Cornales</taxon>
        <taxon>Nyssaceae</taxon>
        <taxon>Nyssa</taxon>
    </lineage>
</organism>
<dbReference type="OrthoDB" id="538216at2759"/>
<dbReference type="AlphaFoldDB" id="A0A5J5ASW1"/>
<dbReference type="SUPFAM" id="SSF54106">
    <property type="entry name" value="LysM domain"/>
    <property type="match status" value="1"/>
</dbReference>
<dbReference type="Pfam" id="PF01476">
    <property type="entry name" value="LysM"/>
    <property type="match status" value="1"/>
</dbReference>
<dbReference type="InterPro" id="IPR045030">
    <property type="entry name" value="LYSM1-4"/>
</dbReference>
<reference evidence="3 4" key="1">
    <citation type="submission" date="2019-09" db="EMBL/GenBank/DDBJ databases">
        <title>A chromosome-level genome assembly of the Chinese tupelo Nyssa sinensis.</title>
        <authorList>
            <person name="Yang X."/>
            <person name="Kang M."/>
            <person name="Yang Y."/>
            <person name="Xiong H."/>
            <person name="Wang M."/>
            <person name="Zhang Z."/>
            <person name="Wang Z."/>
            <person name="Wu H."/>
            <person name="Ma T."/>
            <person name="Liu J."/>
            <person name="Xi Z."/>
        </authorList>
    </citation>
    <scope>NUCLEOTIDE SEQUENCE [LARGE SCALE GENOMIC DNA]</scope>
    <source>
        <strain evidence="3">J267</strain>
        <tissue evidence="3">Leaf</tissue>
    </source>
</reference>
<evidence type="ECO:0000313" key="3">
    <source>
        <dbReference type="EMBL" id="KAA8533364.1"/>
    </source>
</evidence>
<dbReference type="PANTHER" id="PTHR20932:SF55">
    <property type="entry name" value="LYSM DOMAIN-CONTAINING PROTEIN"/>
    <property type="match status" value="1"/>
</dbReference>
<sequence length="385" mass="41455">MEKERRINGGLGVGDYYQVDRMESKLLPVSTSSSPPLPSSASSCSPAGSIGVGYIEHTVSKFDTLAGVAIKYGVEVADIKRINGLVTDLQMFALKSLNIPLPGRHPPSPSLSNGFDAQGPSSSEQTPPHRRHSDFFESFQSLKLNSSPQQRISPAMSNLQGYYGLKPAYKKTAAEGAEMTVYQKGGSRYLEDGPFDTTPISNLPLNPHRKSRSFVNGFLSDNGELANDVSVAEARDGDPDKWNDKLVRRRQKSEADFTSRTPEKLLKEENGSSGGFSAITGKGLALRPKAASRTALGTDAESGWVNVIPTGLGDSFVADGFNGVRKSSSTPSLQDQDSSTSSIWPTSKWSLKQDLQALSTVSITRPIFDGLPKPVTGRRNKTAVD</sequence>
<feature type="region of interest" description="Disordered" evidence="1">
    <location>
        <begin position="249"/>
        <end position="272"/>
    </location>
</feature>
<dbReference type="Gene3D" id="3.10.350.10">
    <property type="entry name" value="LysM domain"/>
    <property type="match status" value="1"/>
</dbReference>
<proteinExistence type="predicted"/>
<protein>
    <recommendedName>
        <fullName evidence="2">LysM domain-containing protein</fullName>
    </recommendedName>
</protein>
<evidence type="ECO:0000259" key="2">
    <source>
        <dbReference type="PROSITE" id="PS51782"/>
    </source>
</evidence>
<feature type="region of interest" description="Disordered" evidence="1">
    <location>
        <begin position="325"/>
        <end position="344"/>
    </location>
</feature>
<accession>A0A5J5ASW1</accession>
<dbReference type="PANTHER" id="PTHR20932">
    <property type="entry name" value="LYSM AND PUTATIVE PEPTIDOGLYCAN-BINDING DOMAIN-CONTAINING PROTEIN"/>
    <property type="match status" value="1"/>
</dbReference>
<dbReference type="CDD" id="cd00118">
    <property type="entry name" value="LysM"/>
    <property type="match status" value="1"/>
</dbReference>
<dbReference type="SMART" id="SM00257">
    <property type="entry name" value="LysM"/>
    <property type="match status" value="1"/>
</dbReference>
<evidence type="ECO:0000256" key="1">
    <source>
        <dbReference type="SAM" id="MobiDB-lite"/>
    </source>
</evidence>
<feature type="region of interest" description="Disordered" evidence="1">
    <location>
        <begin position="103"/>
        <end position="132"/>
    </location>
</feature>
<dbReference type="InterPro" id="IPR036779">
    <property type="entry name" value="LysM_dom_sf"/>
</dbReference>
<dbReference type="EMBL" id="CM018042">
    <property type="protein sequence ID" value="KAA8533364.1"/>
    <property type="molecule type" value="Genomic_DNA"/>
</dbReference>
<name>A0A5J5ASW1_9ASTE</name>
<feature type="compositionally biased region" description="Basic and acidic residues" evidence="1">
    <location>
        <begin position="249"/>
        <end position="270"/>
    </location>
</feature>
<feature type="domain" description="LysM" evidence="2">
    <location>
        <begin position="55"/>
        <end position="99"/>
    </location>
</feature>
<evidence type="ECO:0000313" key="4">
    <source>
        <dbReference type="Proteomes" id="UP000325577"/>
    </source>
</evidence>
<dbReference type="PROSITE" id="PS51782">
    <property type="entry name" value="LYSM"/>
    <property type="match status" value="1"/>
</dbReference>
<keyword evidence="4" id="KW-1185">Reference proteome</keyword>